<dbReference type="RefSeq" id="WP_012786307.1">
    <property type="nucleotide sequence ID" value="NC_013131.1"/>
</dbReference>
<name>C7QG37_CATAD</name>
<dbReference type="Proteomes" id="UP000000851">
    <property type="component" value="Chromosome"/>
</dbReference>
<accession>C7QG37</accession>
<feature type="compositionally biased region" description="Acidic residues" evidence="1">
    <location>
        <begin position="83"/>
        <end position="92"/>
    </location>
</feature>
<proteinExistence type="predicted"/>
<feature type="transmembrane region" description="Helical" evidence="2">
    <location>
        <begin position="114"/>
        <end position="134"/>
    </location>
</feature>
<dbReference type="AlphaFoldDB" id="C7QG37"/>
<dbReference type="eggNOG" id="COG3631">
    <property type="taxonomic scope" value="Bacteria"/>
</dbReference>
<dbReference type="InParanoid" id="C7QG37"/>
<keyword evidence="2" id="KW-0812">Transmembrane</keyword>
<keyword evidence="2" id="KW-1133">Transmembrane helix</keyword>
<evidence type="ECO:0000256" key="2">
    <source>
        <dbReference type="SAM" id="Phobius"/>
    </source>
</evidence>
<feature type="region of interest" description="Disordered" evidence="1">
    <location>
        <begin position="74"/>
        <end position="94"/>
    </location>
</feature>
<dbReference type="KEGG" id="cai:Caci_2095"/>
<reference evidence="3 4" key="1">
    <citation type="journal article" date="2009" name="Stand. Genomic Sci.">
        <title>Complete genome sequence of Catenulispora acidiphila type strain (ID 139908).</title>
        <authorList>
            <person name="Copeland A."/>
            <person name="Lapidus A."/>
            <person name="Glavina Del Rio T."/>
            <person name="Nolan M."/>
            <person name="Lucas S."/>
            <person name="Chen F."/>
            <person name="Tice H."/>
            <person name="Cheng J.F."/>
            <person name="Bruce D."/>
            <person name="Goodwin L."/>
            <person name="Pitluck S."/>
            <person name="Mikhailova N."/>
            <person name="Pati A."/>
            <person name="Ivanova N."/>
            <person name="Mavromatis K."/>
            <person name="Chen A."/>
            <person name="Palaniappan K."/>
            <person name="Chain P."/>
            <person name="Land M."/>
            <person name="Hauser L."/>
            <person name="Chang Y.J."/>
            <person name="Jeffries C.D."/>
            <person name="Chertkov O."/>
            <person name="Brettin T."/>
            <person name="Detter J.C."/>
            <person name="Han C."/>
            <person name="Ali Z."/>
            <person name="Tindall B.J."/>
            <person name="Goker M."/>
            <person name="Bristow J."/>
            <person name="Eisen J.A."/>
            <person name="Markowitz V."/>
            <person name="Hugenholtz P."/>
            <person name="Kyrpides N.C."/>
            <person name="Klenk H.P."/>
        </authorList>
    </citation>
    <scope>NUCLEOTIDE SEQUENCE [LARGE SCALE GENOMIC DNA]</scope>
    <source>
        <strain evidence="4">DSM 44928 / JCM 14897 / NBRC 102108 / NRRL B-24433 / ID139908</strain>
    </source>
</reference>
<keyword evidence="4" id="KW-1185">Reference proteome</keyword>
<organism evidence="3 4">
    <name type="scientific">Catenulispora acidiphila (strain DSM 44928 / JCM 14897 / NBRC 102108 / NRRL B-24433 / ID139908)</name>
    <dbReference type="NCBI Taxonomy" id="479433"/>
    <lineage>
        <taxon>Bacteria</taxon>
        <taxon>Bacillati</taxon>
        <taxon>Actinomycetota</taxon>
        <taxon>Actinomycetes</taxon>
        <taxon>Catenulisporales</taxon>
        <taxon>Catenulisporaceae</taxon>
        <taxon>Catenulispora</taxon>
    </lineage>
</organism>
<sequence>MRDPNDDLVRGFARACRRGDVAALRATLAADVIAVSDSGGRLPALPGLVRGAQDVARLAAALLGESGLLWGSGSMSGPGSLDEPGEPGEPGDAELSTEVVNGRAGLALRRTGRAVAVVGIDGTAAGITALWIVLNPDKLGGWHR</sequence>
<dbReference type="STRING" id="479433.Caci_2095"/>
<dbReference type="PANTHER" id="PTHR30173:SF43">
    <property type="entry name" value="ECF RNA POLYMERASE SIGMA FACTOR SIGI-RELATED"/>
    <property type="match status" value="1"/>
</dbReference>
<dbReference type="InterPro" id="IPR032710">
    <property type="entry name" value="NTF2-like_dom_sf"/>
</dbReference>
<keyword evidence="2" id="KW-0472">Membrane</keyword>
<dbReference type="HOGENOM" id="CLU_2069676_0_0_11"/>
<gene>
    <name evidence="3" type="ordered locus">Caci_2095</name>
</gene>
<dbReference type="GO" id="GO:0016987">
    <property type="term" value="F:sigma factor activity"/>
    <property type="evidence" value="ECO:0007669"/>
    <property type="project" value="TreeGrafter"/>
</dbReference>
<dbReference type="SUPFAM" id="SSF54427">
    <property type="entry name" value="NTF2-like"/>
    <property type="match status" value="1"/>
</dbReference>
<dbReference type="InterPro" id="IPR052704">
    <property type="entry name" value="ECF_Sigma-70_Domain"/>
</dbReference>
<protein>
    <submittedName>
        <fullName evidence="3">Putative sigma factor</fullName>
    </submittedName>
</protein>
<evidence type="ECO:0000313" key="3">
    <source>
        <dbReference type="EMBL" id="ACU71014.1"/>
    </source>
</evidence>
<dbReference type="PANTHER" id="PTHR30173">
    <property type="entry name" value="SIGMA 19 FACTOR"/>
    <property type="match status" value="1"/>
</dbReference>
<evidence type="ECO:0000313" key="4">
    <source>
        <dbReference type="Proteomes" id="UP000000851"/>
    </source>
</evidence>
<dbReference type="EMBL" id="CP001700">
    <property type="protein sequence ID" value="ACU71014.1"/>
    <property type="molecule type" value="Genomic_DNA"/>
</dbReference>
<evidence type="ECO:0000256" key="1">
    <source>
        <dbReference type="SAM" id="MobiDB-lite"/>
    </source>
</evidence>
<dbReference type="OrthoDB" id="3298440at2"/>